<evidence type="ECO:0000256" key="1">
    <source>
        <dbReference type="SAM" id="Phobius"/>
    </source>
</evidence>
<evidence type="ECO:0000313" key="2">
    <source>
        <dbReference type="EMBL" id="UUI64099.1"/>
    </source>
</evidence>
<dbReference type="Proteomes" id="UP001317322">
    <property type="component" value="Chromosome"/>
</dbReference>
<reference evidence="2 3" key="1">
    <citation type="submission" date="2022-07" db="EMBL/GenBank/DDBJ databases">
        <title>Novel species in genus cellulomonas.</title>
        <authorList>
            <person name="Ye L."/>
        </authorList>
    </citation>
    <scope>NUCLEOTIDE SEQUENCE [LARGE SCALE GENOMIC DNA]</scope>
    <source>
        <strain evidence="3">zg-Y908</strain>
    </source>
</reference>
<feature type="transmembrane region" description="Helical" evidence="1">
    <location>
        <begin position="21"/>
        <end position="40"/>
    </location>
</feature>
<accession>A0ABY5K0Y5</accession>
<sequence length="478" mass="50555">MGLRTLRRHAAPPRDEGSGTLEYTGIIAVAALLIGVTVAATPTITPYAASAVCRVVAVLDGGAGDCDVPAPTTAPDDMDYHPGVCMLSETKERYSAEVKIWFFKISDSSGFIVQEFSDGTVRATLTDGAGIGASTSLGSKTFDAGKLGDGDNAGVEVSLGGDLKFEYGSTWEFDDAQQWESMQEQLDDYLIQQQQLKGEGAAGMSIYLWLTDGWVDAPKDPRISYSRISLEAALKASAGARIPGTSKDADGKDKLIDPKLGVNGSLSAGGSVTVMNDTEKGTKSYTYELSGKGTLGGSMVVGHATGEGSVSGAFTTTYDADGNLSQIAFKSSYEVGGSMNLGNNTFKSVSGKLAEGETRSVVTTTKLDVTDENRAEVQEWIDRNAAGETLTLPFSAMIPEHPSDDPFLQLMYEEARLSQVTYHNVKDSWEFGAAVKKGWEFGFNISAEEATATKVDASFLGAPTQDGSRQLVDDGLCA</sequence>
<organism evidence="2 3">
    <name type="scientific">Cellulomonas wangsupingiae</name>
    <dbReference type="NCBI Taxonomy" id="2968085"/>
    <lineage>
        <taxon>Bacteria</taxon>
        <taxon>Bacillati</taxon>
        <taxon>Actinomycetota</taxon>
        <taxon>Actinomycetes</taxon>
        <taxon>Micrococcales</taxon>
        <taxon>Cellulomonadaceae</taxon>
        <taxon>Cellulomonas</taxon>
    </lineage>
</organism>
<keyword evidence="1" id="KW-0812">Transmembrane</keyword>
<name>A0ABY5K0Y5_9CELL</name>
<protein>
    <submittedName>
        <fullName evidence="2">Uncharacterized protein</fullName>
    </submittedName>
</protein>
<dbReference type="EMBL" id="CP101989">
    <property type="protein sequence ID" value="UUI64099.1"/>
    <property type="molecule type" value="Genomic_DNA"/>
</dbReference>
<keyword evidence="1" id="KW-1133">Transmembrane helix</keyword>
<keyword evidence="3" id="KW-1185">Reference proteome</keyword>
<dbReference type="RefSeq" id="WP_227565657.1">
    <property type="nucleotide sequence ID" value="NZ_CP101989.1"/>
</dbReference>
<evidence type="ECO:0000313" key="3">
    <source>
        <dbReference type="Proteomes" id="UP001317322"/>
    </source>
</evidence>
<gene>
    <name evidence="2" type="ORF">NP075_13300</name>
</gene>
<keyword evidence="1" id="KW-0472">Membrane</keyword>
<proteinExistence type="predicted"/>